<feature type="domain" description="DNA mismatch repair MutH/Type II restriction enzyme Sau3AI" evidence="4">
    <location>
        <begin position="65"/>
        <end position="163"/>
    </location>
</feature>
<gene>
    <name evidence="5" type="ORF">LZC95_52490</name>
</gene>
<dbReference type="Gene3D" id="3.40.600.10">
    <property type="entry name" value="DNA mismatch repair MutH/Restriction endonuclease, type II"/>
    <property type="match status" value="1"/>
</dbReference>
<dbReference type="InterPro" id="IPR037057">
    <property type="entry name" value="DNA_rep_MutH/T2_RE_sf"/>
</dbReference>
<dbReference type="EMBL" id="CP089982">
    <property type="protein sequence ID" value="WXA95029.1"/>
    <property type="molecule type" value="Genomic_DNA"/>
</dbReference>
<dbReference type="RefSeq" id="WP_394845639.1">
    <property type="nucleotide sequence ID" value="NZ_CP089982.1"/>
</dbReference>
<evidence type="ECO:0000256" key="1">
    <source>
        <dbReference type="ARBA" id="ARBA00022722"/>
    </source>
</evidence>
<dbReference type="InterPro" id="IPR011335">
    <property type="entry name" value="Restrct_endonuc-II-like"/>
</dbReference>
<dbReference type="Pfam" id="PF02976">
    <property type="entry name" value="MutH"/>
    <property type="match status" value="1"/>
</dbReference>
<dbReference type="CDD" id="cd00583">
    <property type="entry name" value="MutH-like"/>
    <property type="match status" value="1"/>
</dbReference>
<proteinExistence type="predicted"/>
<name>A0ABZ2KAC8_9BACT</name>
<organism evidence="5 6">
    <name type="scientific">Pendulispora brunnea</name>
    <dbReference type="NCBI Taxonomy" id="2905690"/>
    <lineage>
        <taxon>Bacteria</taxon>
        <taxon>Pseudomonadati</taxon>
        <taxon>Myxococcota</taxon>
        <taxon>Myxococcia</taxon>
        <taxon>Myxococcales</taxon>
        <taxon>Sorangiineae</taxon>
        <taxon>Pendulisporaceae</taxon>
        <taxon>Pendulispora</taxon>
    </lineage>
</organism>
<protein>
    <submittedName>
        <fullName evidence="5">DNA mismatch repair protein MutH</fullName>
    </submittedName>
</protein>
<dbReference type="Proteomes" id="UP001379533">
    <property type="component" value="Chromosome"/>
</dbReference>
<dbReference type="InterPro" id="IPR011337">
    <property type="entry name" value="DNA_rep_MutH/RE_typeII_Sau3AI"/>
</dbReference>
<evidence type="ECO:0000313" key="6">
    <source>
        <dbReference type="Proteomes" id="UP001379533"/>
    </source>
</evidence>
<keyword evidence="3" id="KW-0378">Hydrolase</keyword>
<dbReference type="SMART" id="SM00927">
    <property type="entry name" value="MutH"/>
    <property type="match status" value="1"/>
</dbReference>
<accession>A0ABZ2KAC8</accession>
<evidence type="ECO:0000313" key="5">
    <source>
        <dbReference type="EMBL" id="WXA95029.1"/>
    </source>
</evidence>
<evidence type="ECO:0000256" key="2">
    <source>
        <dbReference type="ARBA" id="ARBA00022759"/>
    </source>
</evidence>
<keyword evidence="1" id="KW-0540">Nuclease</keyword>
<sequence>MPPSPVPPPRDEHDLRVRAHCLTGRTLGDLARELRFSLGHAALHTKGKAGELVERALGAGPVAGPPSDGDPRSLLDFPHLGIELKTVPVDERGRPRESTFVCALPLGHADAMEWRGSWVRTKLSHVLWLPILTREHAAWNERLVLEPVFWRPSHEQDAIFRADFEDVMGVIASGAIEQLTARMGRWLQVRPKAANGRARTMAHGPDGEPIATVPRGFYLRTRFTEAILRDPRAVP</sequence>
<keyword evidence="2" id="KW-0255">Endonuclease</keyword>
<reference evidence="5 6" key="1">
    <citation type="submission" date="2021-12" db="EMBL/GenBank/DDBJ databases">
        <title>Discovery of the Pendulisporaceae a myxobacterial family with distinct sporulation behavior and unique specialized metabolism.</title>
        <authorList>
            <person name="Garcia R."/>
            <person name="Popoff A."/>
            <person name="Bader C.D."/>
            <person name="Loehr J."/>
            <person name="Walesch S."/>
            <person name="Walt C."/>
            <person name="Boldt J."/>
            <person name="Bunk B."/>
            <person name="Haeckl F.J.F.P.J."/>
            <person name="Gunesch A.P."/>
            <person name="Birkelbach J."/>
            <person name="Nuebel U."/>
            <person name="Pietschmann T."/>
            <person name="Bach T."/>
            <person name="Mueller R."/>
        </authorList>
    </citation>
    <scope>NUCLEOTIDE SEQUENCE [LARGE SCALE GENOMIC DNA]</scope>
    <source>
        <strain evidence="5 6">MSr12523</strain>
    </source>
</reference>
<keyword evidence="6" id="KW-1185">Reference proteome</keyword>
<dbReference type="SUPFAM" id="SSF52980">
    <property type="entry name" value="Restriction endonuclease-like"/>
    <property type="match status" value="1"/>
</dbReference>
<evidence type="ECO:0000256" key="3">
    <source>
        <dbReference type="ARBA" id="ARBA00022801"/>
    </source>
</evidence>
<evidence type="ECO:0000259" key="4">
    <source>
        <dbReference type="SMART" id="SM00927"/>
    </source>
</evidence>